<name>A0AAJ7NDI9_9HYME</name>
<comment type="cofactor">
    <cofactor evidence="1">
        <name>Zn(2+)</name>
        <dbReference type="ChEBI" id="CHEBI:29105"/>
    </cofactor>
</comment>
<dbReference type="KEGG" id="ccal:108630353"/>
<dbReference type="GO" id="GO:0005615">
    <property type="term" value="C:extracellular space"/>
    <property type="evidence" value="ECO:0007669"/>
    <property type="project" value="TreeGrafter"/>
</dbReference>
<evidence type="ECO:0000256" key="12">
    <source>
        <dbReference type="ARBA" id="ARBA00023136"/>
    </source>
</evidence>
<evidence type="ECO:0000256" key="1">
    <source>
        <dbReference type="ARBA" id="ARBA00001947"/>
    </source>
</evidence>
<sequence>ASVIRMMSHAMTEEVFHKGLQQYLKSNALGNADSNDLFRSLQKALDESGIKWKQPVQVIMYNWVEYPGYPTLTVKRVKQGYQLTQEHFVIVLMKVIEYPTRWWIPITYVEESNPNFKNTTPVDWFAPEQESRTVPSEEKKGWFIFNTKQTGYYRVNYDVENWELLIKELNKGNETKIHVLNRAQMIDDAFNLARVNSLNYTVALNLALYLTHEVDYMPWQPAFRHLSFLKNLLRNSEKYHTFTEKINVYMHFDSVLLLIKNRVDVDLKKEILCTGVRNANESAWADTLRHINESALDTNNKKDQLTVLACSNSSEILTQYLDSSLDPDSLIDFGTAVTNV</sequence>
<dbReference type="SUPFAM" id="SSF55486">
    <property type="entry name" value="Metalloproteases ('zincins'), catalytic domain"/>
    <property type="match status" value="1"/>
</dbReference>
<evidence type="ECO:0000256" key="7">
    <source>
        <dbReference type="ARBA" id="ARBA00022723"/>
    </source>
</evidence>
<keyword evidence="14" id="KW-0449">Lipoprotein</keyword>
<dbReference type="InterPro" id="IPR014782">
    <property type="entry name" value="Peptidase_M1_dom"/>
</dbReference>
<evidence type="ECO:0000256" key="4">
    <source>
        <dbReference type="ARBA" id="ARBA00022475"/>
    </source>
</evidence>
<dbReference type="GO" id="GO:0005737">
    <property type="term" value="C:cytoplasm"/>
    <property type="evidence" value="ECO:0007669"/>
    <property type="project" value="TreeGrafter"/>
</dbReference>
<organism evidence="17 18">
    <name type="scientific">Ceratina calcarata</name>
    <dbReference type="NCBI Taxonomy" id="156304"/>
    <lineage>
        <taxon>Eukaryota</taxon>
        <taxon>Metazoa</taxon>
        <taxon>Ecdysozoa</taxon>
        <taxon>Arthropoda</taxon>
        <taxon>Hexapoda</taxon>
        <taxon>Insecta</taxon>
        <taxon>Pterygota</taxon>
        <taxon>Neoptera</taxon>
        <taxon>Endopterygota</taxon>
        <taxon>Hymenoptera</taxon>
        <taxon>Apocrita</taxon>
        <taxon>Aculeata</taxon>
        <taxon>Apoidea</taxon>
        <taxon>Anthophila</taxon>
        <taxon>Apidae</taxon>
        <taxon>Ceratina</taxon>
        <taxon>Zadontomerus</taxon>
    </lineage>
</organism>
<evidence type="ECO:0000259" key="15">
    <source>
        <dbReference type="Pfam" id="PF01433"/>
    </source>
</evidence>
<dbReference type="Gene3D" id="2.60.40.1910">
    <property type="match status" value="1"/>
</dbReference>
<dbReference type="Pfam" id="PF01433">
    <property type="entry name" value="Peptidase_M1"/>
    <property type="match status" value="1"/>
</dbReference>
<comment type="subcellular location">
    <subcellularLocation>
        <location evidence="2">Cell membrane</location>
        <topology evidence="2">Lipid-anchor</topology>
        <topology evidence="2">GPI-anchor</topology>
    </subcellularLocation>
</comment>
<keyword evidence="5" id="KW-0336">GPI-anchor</keyword>
<accession>A0AAJ7NDI9</accession>
<keyword evidence="17" id="KW-1185">Reference proteome</keyword>
<keyword evidence="7" id="KW-0479">Metal-binding</keyword>
<dbReference type="Proteomes" id="UP000694925">
    <property type="component" value="Unplaced"/>
</dbReference>
<feature type="non-terminal residue" evidence="18">
    <location>
        <position position="340"/>
    </location>
</feature>
<evidence type="ECO:0000313" key="18">
    <source>
        <dbReference type="RefSeq" id="XP_017889116.2"/>
    </source>
</evidence>
<keyword evidence="13" id="KW-0325">Glycoprotein</keyword>
<dbReference type="GO" id="GO:0008270">
    <property type="term" value="F:zinc ion binding"/>
    <property type="evidence" value="ECO:0007669"/>
    <property type="project" value="InterPro"/>
</dbReference>
<feature type="domain" description="ERAP1-like C-terminal" evidence="16">
    <location>
        <begin position="142"/>
        <end position="243"/>
    </location>
</feature>
<reference evidence="18" key="1">
    <citation type="submission" date="2025-08" db="UniProtKB">
        <authorList>
            <consortium name="RefSeq"/>
        </authorList>
    </citation>
    <scope>IDENTIFICATION</scope>
    <source>
        <tissue evidence="18">Whole body</tissue>
    </source>
</reference>
<dbReference type="GO" id="GO:0043171">
    <property type="term" value="P:peptide catabolic process"/>
    <property type="evidence" value="ECO:0007669"/>
    <property type="project" value="TreeGrafter"/>
</dbReference>
<feature type="non-terminal residue" evidence="18">
    <location>
        <position position="1"/>
    </location>
</feature>
<dbReference type="GO" id="GO:0006508">
    <property type="term" value="P:proteolysis"/>
    <property type="evidence" value="ECO:0007669"/>
    <property type="project" value="UniProtKB-KW"/>
</dbReference>
<evidence type="ECO:0000256" key="8">
    <source>
        <dbReference type="ARBA" id="ARBA00022729"/>
    </source>
</evidence>
<dbReference type="GO" id="GO:0098552">
    <property type="term" value="C:side of membrane"/>
    <property type="evidence" value="ECO:0007669"/>
    <property type="project" value="UniProtKB-KW"/>
</dbReference>
<gene>
    <name evidence="18" type="primary">LOC108630353</name>
</gene>
<evidence type="ECO:0000259" key="16">
    <source>
        <dbReference type="Pfam" id="PF11838"/>
    </source>
</evidence>
<dbReference type="InterPro" id="IPR024571">
    <property type="entry name" value="ERAP1-like_C_dom"/>
</dbReference>
<evidence type="ECO:0000256" key="10">
    <source>
        <dbReference type="ARBA" id="ARBA00022833"/>
    </source>
</evidence>
<dbReference type="Gene3D" id="1.10.390.10">
    <property type="entry name" value="Neutral Protease Domain 2"/>
    <property type="match status" value="1"/>
</dbReference>
<evidence type="ECO:0000256" key="3">
    <source>
        <dbReference type="ARBA" id="ARBA00010136"/>
    </source>
</evidence>
<dbReference type="Pfam" id="PF11838">
    <property type="entry name" value="ERAP1_C"/>
    <property type="match status" value="1"/>
</dbReference>
<protein>
    <submittedName>
        <fullName evidence="18">Aminopeptidase N-like</fullName>
    </submittedName>
</protein>
<dbReference type="AlphaFoldDB" id="A0AAJ7NDI9"/>
<proteinExistence type="inferred from homology"/>
<keyword evidence="9" id="KW-0378">Hydrolase</keyword>
<dbReference type="FunFam" id="2.60.40.1910:FF:000008">
    <property type="entry name" value="Aminopeptidase"/>
    <property type="match status" value="1"/>
</dbReference>
<evidence type="ECO:0000256" key="9">
    <source>
        <dbReference type="ARBA" id="ARBA00022801"/>
    </source>
</evidence>
<evidence type="ECO:0000256" key="2">
    <source>
        <dbReference type="ARBA" id="ARBA00004609"/>
    </source>
</evidence>
<feature type="domain" description="Peptidase M1 membrane alanine aminopeptidase" evidence="15">
    <location>
        <begin position="1"/>
        <end position="63"/>
    </location>
</feature>
<dbReference type="GO" id="GO:0005886">
    <property type="term" value="C:plasma membrane"/>
    <property type="evidence" value="ECO:0007669"/>
    <property type="project" value="UniProtKB-SubCell"/>
</dbReference>
<evidence type="ECO:0000256" key="14">
    <source>
        <dbReference type="ARBA" id="ARBA00023288"/>
    </source>
</evidence>
<keyword evidence="12" id="KW-0472">Membrane</keyword>
<dbReference type="RefSeq" id="XP_017889116.2">
    <property type="nucleotide sequence ID" value="XM_018033627.2"/>
</dbReference>
<keyword evidence="4" id="KW-1003">Cell membrane</keyword>
<keyword evidence="10" id="KW-0862">Zinc</keyword>
<evidence type="ECO:0000256" key="5">
    <source>
        <dbReference type="ARBA" id="ARBA00022622"/>
    </source>
</evidence>
<keyword evidence="11" id="KW-0482">Metalloprotease</keyword>
<dbReference type="PANTHER" id="PTHR11533:SF290">
    <property type="entry name" value="AMINOPEPTIDASE"/>
    <property type="match status" value="1"/>
</dbReference>
<dbReference type="GO" id="GO:0042277">
    <property type="term" value="F:peptide binding"/>
    <property type="evidence" value="ECO:0007669"/>
    <property type="project" value="TreeGrafter"/>
</dbReference>
<evidence type="ECO:0000256" key="11">
    <source>
        <dbReference type="ARBA" id="ARBA00023049"/>
    </source>
</evidence>
<dbReference type="GeneID" id="108630353"/>
<keyword evidence="8" id="KW-0732">Signal</keyword>
<evidence type="ECO:0000313" key="17">
    <source>
        <dbReference type="Proteomes" id="UP000694925"/>
    </source>
</evidence>
<dbReference type="PANTHER" id="PTHR11533">
    <property type="entry name" value="PROTEASE M1 ZINC METALLOPROTEASE"/>
    <property type="match status" value="1"/>
</dbReference>
<dbReference type="InterPro" id="IPR050344">
    <property type="entry name" value="Peptidase_M1_aminopeptidases"/>
</dbReference>
<keyword evidence="6" id="KW-0645">Protease</keyword>
<dbReference type="GO" id="GO:0070006">
    <property type="term" value="F:metalloaminopeptidase activity"/>
    <property type="evidence" value="ECO:0007669"/>
    <property type="project" value="TreeGrafter"/>
</dbReference>
<dbReference type="InterPro" id="IPR027268">
    <property type="entry name" value="Peptidase_M4/M1_CTD_sf"/>
</dbReference>
<evidence type="ECO:0000256" key="13">
    <source>
        <dbReference type="ARBA" id="ARBA00023180"/>
    </source>
</evidence>
<dbReference type="Gene3D" id="1.25.50.20">
    <property type="match status" value="2"/>
</dbReference>
<comment type="similarity">
    <text evidence="3">Belongs to the peptidase M1 family.</text>
</comment>
<evidence type="ECO:0000256" key="6">
    <source>
        <dbReference type="ARBA" id="ARBA00022670"/>
    </source>
</evidence>